<feature type="domain" description="mRNA capping enzyme adenylation" evidence="1">
    <location>
        <begin position="62"/>
        <end position="115"/>
    </location>
</feature>
<proteinExistence type="predicted"/>
<keyword evidence="3" id="KW-1185">Reference proteome</keyword>
<dbReference type="PANTHER" id="PTHR10367">
    <property type="entry name" value="MRNA-CAPPING ENZYME"/>
    <property type="match status" value="1"/>
</dbReference>
<dbReference type="Proteomes" id="UP001237642">
    <property type="component" value="Unassembled WGS sequence"/>
</dbReference>
<reference evidence="2" key="2">
    <citation type="submission" date="2023-05" db="EMBL/GenBank/DDBJ databases">
        <authorList>
            <person name="Schelkunov M.I."/>
        </authorList>
    </citation>
    <scope>NUCLEOTIDE SEQUENCE</scope>
    <source>
        <strain evidence="2">Hsosn_3</strain>
        <tissue evidence="2">Leaf</tissue>
    </source>
</reference>
<dbReference type="AlphaFoldDB" id="A0AAD8I1R6"/>
<dbReference type="GO" id="GO:0004484">
    <property type="term" value="F:mRNA guanylyltransferase activity"/>
    <property type="evidence" value="ECO:0007669"/>
    <property type="project" value="InterPro"/>
</dbReference>
<name>A0AAD8I1R6_9APIA</name>
<reference evidence="2" key="1">
    <citation type="submission" date="2023-02" db="EMBL/GenBank/DDBJ databases">
        <title>Genome of toxic invasive species Heracleum sosnowskyi carries increased number of genes despite the absence of recent whole-genome duplications.</title>
        <authorList>
            <person name="Schelkunov M."/>
            <person name="Shtratnikova V."/>
            <person name="Makarenko M."/>
            <person name="Klepikova A."/>
            <person name="Omelchenko D."/>
            <person name="Novikova G."/>
            <person name="Obukhova E."/>
            <person name="Bogdanov V."/>
            <person name="Penin A."/>
            <person name="Logacheva M."/>
        </authorList>
    </citation>
    <scope>NUCLEOTIDE SEQUENCE</scope>
    <source>
        <strain evidence="2">Hsosn_3</strain>
        <tissue evidence="2">Leaf</tissue>
    </source>
</reference>
<dbReference type="GO" id="GO:0006370">
    <property type="term" value="P:7-methylguanosine mRNA capping"/>
    <property type="evidence" value="ECO:0007669"/>
    <property type="project" value="InterPro"/>
</dbReference>
<comment type="caution">
    <text evidence="2">The sequence shown here is derived from an EMBL/GenBank/DDBJ whole genome shotgun (WGS) entry which is preliminary data.</text>
</comment>
<sequence>MSDEDDGGPASPLHVLSILIIHSQRMPHYHSFPAEPFDVCGSFTNIGRCSRKKNHERHNIYQSRNPNYRYDSEPFRVSRKDFWLLSTVTKLLKGFILKLSHNADGLVFQVETLPLKKLMCHQC</sequence>
<dbReference type="EMBL" id="JAUIZM010000006">
    <property type="protein sequence ID" value="KAK1377559.1"/>
    <property type="molecule type" value="Genomic_DNA"/>
</dbReference>
<dbReference type="InterPro" id="IPR051029">
    <property type="entry name" value="mRNA_Capping_Enz/RNA_Phosphat"/>
</dbReference>
<dbReference type="Gene3D" id="3.30.1490.430">
    <property type="match status" value="1"/>
</dbReference>
<evidence type="ECO:0000259" key="1">
    <source>
        <dbReference type="Pfam" id="PF01331"/>
    </source>
</evidence>
<protein>
    <recommendedName>
        <fullName evidence="1">mRNA capping enzyme adenylation domain-containing protein</fullName>
    </recommendedName>
</protein>
<dbReference type="GO" id="GO:0005524">
    <property type="term" value="F:ATP binding"/>
    <property type="evidence" value="ECO:0007669"/>
    <property type="project" value="InterPro"/>
</dbReference>
<evidence type="ECO:0000313" key="3">
    <source>
        <dbReference type="Proteomes" id="UP001237642"/>
    </source>
</evidence>
<evidence type="ECO:0000313" key="2">
    <source>
        <dbReference type="EMBL" id="KAK1377559.1"/>
    </source>
</evidence>
<dbReference type="Pfam" id="PF01331">
    <property type="entry name" value="mRNA_cap_enzyme"/>
    <property type="match status" value="1"/>
</dbReference>
<organism evidence="2 3">
    <name type="scientific">Heracleum sosnowskyi</name>
    <dbReference type="NCBI Taxonomy" id="360622"/>
    <lineage>
        <taxon>Eukaryota</taxon>
        <taxon>Viridiplantae</taxon>
        <taxon>Streptophyta</taxon>
        <taxon>Embryophyta</taxon>
        <taxon>Tracheophyta</taxon>
        <taxon>Spermatophyta</taxon>
        <taxon>Magnoliopsida</taxon>
        <taxon>eudicotyledons</taxon>
        <taxon>Gunneridae</taxon>
        <taxon>Pentapetalae</taxon>
        <taxon>asterids</taxon>
        <taxon>campanulids</taxon>
        <taxon>Apiales</taxon>
        <taxon>Apiaceae</taxon>
        <taxon>Apioideae</taxon>
        <taxon>apioid superclade</taxon>
        <taxon>Tordylieae</taxon>
        <taxon>Tordyliinae</taxon>
        <taxon>Heracleum</taxon>
    </lineage>
</organism>
<dbReference type="InterPro" id="IPR001339">
    <property type="entry name" value="mRNA_cap_enzyme_adenylation"/>
</dbReference>
<accession>A0AAD8I1R6</accession>
<gene>
    <name evidence="2" type="ORF">POM88_024303</name>
</gene>
<dbReference type="PANTHER" id="PTHR10367:SF17">
    <property type="entry name" value="MRNA-CAPPING ENZYME"/>
    <property type="match status" value="1"/>
</dbReference>